<evidence type="ECO:0000313" key="3">
    <source>
        <dbReference type="Proteomes" id="UP001620626"/>
    </source>
</evidence>
<dbReference type="AlphaFoldDB" id="A0ABD2KBL7"/>
<feature type="region of interest" description="Disordered" evidence="1">
    <location>
        <begin position="86"/>
        <end position="106"/>
    </location>
</feature>
<protein>
    <submittedName>
        <fullName evidence="2">Uncharacterized protein</fullName>
    </submittedName>
</protein>
<proteinExistence type="predicted"/>
<reference evidence="2 3" key="1">
    <citation type="submission" date="2024-10" db="EMBL/GenBank/DDBJ databases">
        <authorList>
            <person name="Kim D."/>
        </authorList>
    </citation>
    <scope>NUCLEOTIDE SEQUENCE [LARGE SCALE GENOMIC DNA]</scope>
    <source>
        <strain evidence="2">BH-2024</strain>
    </source>
</reference>
<keyword evidence="3" id="KW-1185">Reference proteome</keyword>
<name>A0ABD2KBL7_9BILA</name>
<comment type="caution">
    <text evidence="2">The sequence shown here is derived from an EMBL/GenBank/DDBJ whole genome shotgun (WGS) entry which is preliminary data.</text>
</comment>
<organism evidence="2 3">
    <name type="scientific">Heterodera trifolii</name>
    <dbReference type="NCBI Taxonomy" id="157864"/>
    <lineage>
        <taxon>Eukaryota</taxon>
        <taxon>Metazoa</taxon>
        <taxon>Ecdysozoa</taxon>
        <taxon>Nematoda</taxon>
        <taxon>Chromadorea</taxon>
        <taxon>Rhabditida</taxon>
        <taxon>Tylenchina</taxon>
        <taxon>Tylenchomorpha</taxon>
        <taxon>Tylenchoidea</taxon>
        <taxon>Heteroderidae</taxon>
        <taxon>Heteroderinae</taxon>
        <taxon>Heterodera</taxon>
    </lineage>
</organism>
<dbReference type="EMBL" id="JBICBT010000792">
    <property type="protein sequence ID" value="KAL3100291.1"/>
    <property type="molecule type" value="Genomic_DNA"/>
</dbReference>
<sequence>MPVQIAEVRPNSSVKLEMLGMRTKTVWVPYSMLKMPVITPGFPEINSTHLMNHQTEYKSSIMAINDAHQKIFCKALACLVSKKRTPKLKANNSHDGEQLQQNETTT</sequence>
<evidence type="ECO:0000313" key="2">
    <source>
        <dbReference type="EMBL" id="KAL3100291.1"/>
    </source>
</evidence>
<accession>A0ABD2KBL7</accession>
<dbReference type="Proteomes" id="UP001620626">
    <property type="component" value="Unassembled WGS sequence"/>
</dbReference>
<gene>
    <name evidence="2" type="ORF">niasHT_027696</name>
</gene>
<evidence type="ECO:0000256" key="1">
    <source>
        <dbReference type="SAM" id="MobiDB-lite"/>
    </source>
</evidence>